<evidence type="ECO:0000256" key="6">
    <source>
        <dbReference type="SAM" id="SignalP"/>
    </source>
</evidence>
<dbReference type="InterPro" id="IPR009003">
    <property type="entry name" value="Peptidase_S1_PA"/>
</dbReference>
<protein>
    <recommendedName>
        <fullName evidence="7">Peptidase S1 domain-containing protein</fullName>
    </recommendedName>
</protein>
<keyword evidence="9" id="KW-1185">Reference proteome</keyword>
<dbReference type="SMART" id="SM00020">
    <property type="entry name" value="Tryp_SPc"/>
    <property type="match status" value="1"/>
</dbReference>
<dbReference type="PANTHER" id="PTHR24252:SF7">
    <property type="entry name" value="HYALIN"/>
    <property type="match status" value="1"/>
</dbReference>
<keyword evidence="1" id="KW-0645">Protease</keyword>
<reference evidence="9" key="1">
    <citation type="journal article" date="2014" name="PLoS ONE">
        <title>The genome and linkage map of the northern pike (Esox lucius): conserved synteny revealed between the salmonid sister group and the Neoteleostei.</title>
        <authorList>
            <person name="Rondeau E.B."/>
            <person name="Minkley D.R."/>
            <person name="Leong J.S."/>
            <person name="Messmer A.M."/>
            <person name="Jantzen J.R."/>
            <person name="von Schalburg K.R."/>
            <person name="Lemon C."/>
            <person name="Bird N.H."/>
            <person name="Koop B.F."/>
        </authorList>
    </citation>
    <scope>NUCLEOTIDE SEQUENCE</scope>
</reference>
<dbReference type="SUPFAM" id="SSF50494">
    <property type="entry name" value="Trypsin-like serine proteases"/>
    <property type="match status" value="1"/>
</dbReference>
<dbReference type="AlphaFoldDB" id="A0A3P8Z5M1"/>
<feature type="chain" id="PRO_5044305096" description="Peptidase S1 domain-containing protein" evidence="6">
    <location>
        <begin position="21"/>
        <end position="247"/>
    </location>
</feature>
<feature type="domain" description="Peptidase S1" evidence="7">
    <location>
        <begin position="17"/>
        <end position="238"/>
    </location>
</feature>
<evidence type="ECO:0000256" key="5">
    <source>
        <dbReference type="ARBA" id="ARBA00024195"/>
    </source>
</evidence>
<evidence type="ECO:0000256" key="1">
    <source>
        <dbReference type="ARBA" id="ARBA00022670"/>
    </source>
</evidence>
<evidence type="ECO:0000256" key="4">
    <source>
        <dbReference type="ARBA" id="ARBA00023157"/>
    </source>
</evidence>
<dbReference type="CDD" id="cd00190">
    <property type="entry name" value="Tryp_SPc"/>
    <property type="match status" value="1"/>
</dbReference>
<comment type="similarity">
    <text evidence="5">Belongs to the peptidase S1 family. CLIP subfamily.</text>
</comment>
<name>A0A3P8Z5M1_ESOLU</name>
<evidence type="ECO:0000313" key="9">
    <source>
        <dbReference type="Proteomes" id="UP000265140"/>
    </source>
</evidence>
<dbReference type="InterPro" id="IPR001314">
    <property type="entry name" value="Peptidase_S1A"/>
</dbReference>
<dbReference type="STRING" id="8010.ENSELUP00000024020"/>
<dbReference type="PROSITE" id="PS50240">
    <property type="entry name" value="TRYPSIN_DOM"/>
    <property type="match status" value="1"/>
</dbReference>
<keyword evidence="2" id="KW-0378">Hydrolase</keyword>
<evidence type="ECO:0000259" key="7">
    <source>
        <dbReference type="PROSITE" id="PS50240"/>
    </source>
</evidence>
<dbReference type="GO" id="GO:0006508">
    <property type="term" value="P:proteolysis"/>
    <property type="evidence" value="ECO:0007669"/>
    <property type="project" value="UniProtKB-KW"/>
</dbReference>
<evidence type="ECO:0000313" key="8">
    <source>
        <dbReference type="Ensembl" id="ENSELUP00000024020.3"/>
    </source>
</evidence>
<dbReference type="GeneTree" id="ENSGT01020000230389"/>
<accession>A0A3P8Z5M1</accession>
<dbReference type="Bgee" id="ENSELUG00000022824">
    <property type="expression patterns" value="Expressed in stomach and 14 other cell types or tissues"/>
</dbReference>
<dbReference type="GO" id="GO:0004252">
    <property type="term" value="F:serine-type endopeptidase activity"/>
    <property type="evidence" value="ECO:0007669"/>
    <property type="project" value="InterPro"/>
</dbReference>
<dbReference type="OMA" id="GMPSERY"/>
<feature type="signal peptide" evidence="6">
    <location>
        <begin position="1"/>
        <end position="20"/>
    </location>
</feature>
<dbReference type="InterPro" id="IPR001254">
    <property type="entry name" value="Trypsin_dom"/>
</dbReference>
<dbReference type="InterPro" id="IPR043504">
    <property type="entry name" value="Peptidase_S1_PA_chymotrypsin"/>
</dbReference>
<dbReference type="PANTHER" id="PTHR24252">
    <property type="entry name" value="ACROSIN-RELATED"/>
    <property type="match status" value="1"/>
</dbReference>
<keyword evidence="6" id="KW-0732">Signal</keyword>
<organism evidence="8 9">
    <name type="scientific">Esox lucius</name>
    <name type="common">Northern pike</name>
    <dbReference type="NCBI Taxonomy" id="8010"/>
    <lineage>
        <taxon>Eukaryota</taxon>
        <taxon>Metazoa</taxon>
        <taxon>Chordata</taxon>
        <taxon>Craniata</taxon>
        <taxon>Vertebrata</taxon>
        <taxon>Euteleostomi</taxon>
        <taxon>Actinopterygii</taxon>
        <taxon>Neopterygii</taxon>
        <taxon>Teleostei</taxon>
        <taxon>Protacanthopterygii</taxon>
        <taxon>Esociformes</taxon>
        <taxon>Esocidae</taxon>
        <taxon>Esox</taxon>
    </lineage>
</organism>
<dbReference type="PRINTS" id="PR00722">
    <property type="entry name" value="CHYMOTRYPSIN"/>
</dbReference>
<dbReference type="Pfam" id="PF00089">
    <property type="entry name" value="Trypsin"/>
    <property type="match status" value="1"/>
</dbReference>
<sequence>MGFWGLLFAVLSARSSIIGGEEAYKGKWPWMAYLKTSSAEGNTLNCGGSLLNEDWVSLFVFLNQCINKKDPDVVVRAISQVVIHPDYKFLSNVPVNDIALVKVNQSVALTKLVGRVKLPETDDNFSSASECWVTGWGETTDGAPRDGILQQLNIPIVSKKDCLKVYPHLSSNFMCAGDRKGGMDTCVEDAGGPLVCVSAGEFLQVGIIGFRPSCTTRHNPGLYTRVASYLDFIKGTINPVTKAFAKA</sequence>
<reference evidence="8" key="4">
    <citation type="submission" date="2025-09" db="UniProtKB">
        <authorList>
            <consortium name="Ensembl"/>
        </authorList>
    </citation>
    <scope>IDENTIFICATION</scope>
</reference>
<dbReference type="Proteomes" id="UP000265140">
    <property type="component" value="Chromosome 11"/>
</dbReference>
<dbReference type="Ensembl" id="ENSELUT00000042946.3">
    <property type="protein sequence ID" value="ENSELUP00000024020.3"/>
    <property type="gene ID" value="ENSELUG00000039826.1"/>
</dbReference>
<evidence type="ECO:0000256" key="3">
    <source>
        <dbReference type="ARBA" id="ARBA00022825"/>
    </source>
</evidence>
<dbReference type="Gene3D" id="2.40.10.10">
    <property type="entry name" value="Trypsin-like serine proteases"/>
    <property type="match status" value="3"/>
</dbReference>
<dbReference type="FunFam" id="2.40.10.10:FF:000002">
    <property type="entry name" value="Transmembrane protease serine"/>
    <property type="match status" value="1"/>
</dbReference>
<reference evidence="8" key="3">
    <citation type="submission" date="2025-08" db="UniProtKB">
        <authorList>
            <consortium name="Ensembl"/>
        </authorList>
    </citation>
    <scope>IDENTIFICATION</scope>
</reference>
<keyword evidence="3" id="KW-0720">Serine protease</keyword>
<proteinExistence type="inferred from homology"/>
<reference evidence="8" key="2">
    <citation type="submission" date="2020-02" db="EMBL/GenBank/DDBJ databases">
        <title>Esox lucius (northern pike) genome, fEsoLuc1, primary haplotype.</title>
        <authorList>
            <person name="Myers G."/>
            <person name="Karagic N."/>
            <person name="Meyer A."/>
            <person name="Pippel M."/>
            <person name="Reichard M."/>
            <person name="Winkler S."/>
            <person name="Tracey A."/>
            <person name="Sims Y."/>
            <person name="Howe K."/>
            <person name="Rhie A."/>
            <person name="Formenti G."/>
            <person name="Durbin R."/>
            <person name="Fedrigo O."/>
            <person name="Jarvis E.D."/>
        </authorList>
    </citation>
    <scope>NUCLEOTIDE SEQUENCE [LARGE SCALE GENOMIC DNA]</scope>
</reference>
<evidence type="ECO:0000256" key="2">
    <source>
        <dbReference type="ARBA" id="ARBA00022801"/>
    </source>
</evidence>
<keyword evidence="4" id="KW-1015">Disulfide bond</keyword>